<evidence type="ECO:0000256" key="2">
    <source>
        <dbReference type="ARBA" id="ARBA00004746"/>
    </source>
</evidence>
<dbReference type="GO" id="GO:0008757">
    <property type="term" value="F:S-adenosylmethionine-dependent methyltransferase activity"/>
    <property type="evidence" value="ECO:0007669"/>
    <property type="project" value="InterPro"/>
</dbReference>
<evidence type="ECO:0000256" key="3">
    <source>
        <dbReference type="ARBA" id="ARBA00012327"/>
    </source>
</evidence>
<dbReference type="PANTHER" id="PTHR43591:SF24">
    <property type="entry name" value="2-METHOXY-6-POLYPRENYL-1,4-BENZOQUINOL METHYLASE, MITOCHONDRIAL"/>
    <property type="match status" value="1"/>
</dbReference>
<keyword evidence="5 8" id="KW-0808">Transferase</keyword>
<sequence length="270" mass="29880">MTLAEARVSYTDHDAHIAWRQRVARAFDRAAPHYDRRASAQHDMGQHLWESLPAHATRILDLGCGPGQWTDTLACHYPDAQIVGVDLSSAMLDKAKQAHCHVANWVCADAAHLPFPHNQFDLIFSNLAIQWCDDLVSLFAALYRILAPGGIALINTLVPGTLAEIDHAWSRPGQPAALLTFHSIRDYQRLARVNGFTSPRLNQRRCRFHYPDLGAVMASIKGVGAQVSRPGGQLTRGDVARAAKRYELLREPPGLPVTYELLTLSLTKPS</sequence>
<comment type="similarity">
    <text evidence="8">Belongs to the methyltransferase superfamily.</text>
</comment>
<dbReference type="Gene3D" id="3.40.50.150">
    <property type="entry name" value="Vaccinia Virus protein VP39"/>
    <property type="match status" value="1"/>
</dbReference>
<reference evidence="10 11" key="1">
    <citation type="submission" date="2016-10" db="EMBL/GenBank/DDBJ databases">
        <authorList>
            <person name="de Groot N.N."/>
        </authorList>
    </citation>
    <scope>NUCLEOTIDE SEQUENCE [LARGE SCALE GENOMIC DNA]</scope>
    <source>
        <strain evidence="10 11">DSM 19219</strain>
    </source>
</reference>
<comment type="catalytic activity">
    <reaction evidence="1 8">
        <text>malonyl-[ACP] + S-adenosyl-L-methionine = malonyl-[ACP] methyl ester + S-adenosyl-L-homocysteine</text>
        <dbReference type="Rhea" id="RHEA:17105"/>
        <dbReference type="Rhea" id="RHEA-COMP:9623"/>
        <dbReference type="Rhea" id="RHEA-COMP:9954"/>
        <dbReference type="ChEBI" id="CHEBI:57856"/>
        <dbReference type="ChEBI" id="CHEBI:59789"/>
        <dbReference type="ChEBI" id="CHEBI:78449"/>
        <dbReference type="ChEBI" id="CHEBI:78845"/>
        <dbReference type="EC" id="2.1.1.197"/>
    </reaction>
</comment>
<proteinExistence type="inferred from homology"/>
<dbReference type="GO" id="GO:0032259">
    <property type="term" value="P:methylation"/>
    <property type="evidence" value="ECO:0007669"/>
    <property type="project" value="UniProtKB-KW"/>
</dbReference>
<dbReference type="SUPFAM" id="SSF53335">
    <property type="entry name" value="S-adenosyl-L-methionine-dependent methyltransferases"/>
    <property type="match status" value="1"/>
</dbReference>
<accession>A0A1H3AU77</accession>
<evidence type="ECO:0000259" key="9">
    <source>
        <dbReference type="Pfam" id="PF08241"/>
    </source>
</evidence>
<evidence type="ECO:0000256" key="8">
    <source>
        <dbReference type="HAMAP-Rule" id="MF_00835"/>
    </source>
</evidence>
<evidence type="ECO:0000313" key="10">
    <source>
        <dbReference type="EMBL" id="SDX33272.1"/>
    </source>
</evidence>
<keyword evidence="6 8" id="KW-0949">S-adenosyl-L-methionine</keyword>
<organism evidence="10 11">
    <name type="scientific">Aidingimonas halophila</name>
    <dbReference type="NCBI Taxonomy" id="574349"/>
    <lineage>
        <taxon>Bacteria</taxon>
        <taxon>Pseudomonadati</taxon>
        <taxon>Pseudomonadota</taxon>
        <taxon>Gammaproteobacteria</taxon>
        <taxon>Oceanospirillales</taxon>
        <taxon>Halomonadaceae</taxon>
        <taxon>Aidingimonas</taxon>
    </lineage>
</organism>
<dbReference type="Proteomes" id="UP000198500">
    <property type="component" value="Unassembled WGS sequence"/>
</dbReference>
<dbReference type="AlphaFoldDB" id="A0A1H3AU77"/>
<dbReference type="GO" id="GO:0010340">
    <property type="term" value="F:carboxyl-O-methyltransferase activity"/>
    <property type="evidence" value="ECO:0007669"/>
    <property type="project" value="UniProtKB-UniRule"/>
</dbReference>
<dbReference type="InterPro" id="IPR029063">
    <property type="entry name" value="SAM-dependent_MTases_sf"/>
</dbReference>
<dbReference type="UniPathway" id="UPA00078"/>
<gene>
    <name evidence="8" type="primary">bioC</name>
    <name evidence="10" type="ORF">SAMN05443545_10534</name>
</gene>
<evidence type="ECO:0000256" key="7">
    <source>
        <dbReference type="ARBA" id="ARBA00022756"/>
    </source>
</evidence>
<comment type="pathway">
    <text evidence="2 8">Cofactor biosynthesis; biotin biosynthesis.</text>
</comment>
<dbReference type="GO" id="GO:0009102">
    <property type="term" value="P:biotin biosynthetic process"/>
    <property type="evidence" value="ECO:0007669"/>
    <property type="project" value="UniProtKB-UniRule"/>
</dbReference>
<evidence type="ECO:0000256" key="1">
    <source>
        <dbReference type="ARBA" id="ARBA00000852"/>
    </source>
</evidence>
<protein>
    <recommendedName>
        <fullName evidence="3 8">Malonyl-[acyl-carrier protein] O-methyltransferase</fullName>
        <shortName evidence="8">Malonyl-ACP O-methyltransferase</shortName>
        <ecNumber evidence="3 8">2.1.1.197</ecNumber>
    </recommendedName>
    <alternativeName>
        <fullName evidence="8">Biotin synthesis protein BioC</fullName>
    </alternativeName>
</protein>
<dbReference type="Pfam" id="PF08241">
    <property type="entry name" value="Methyltransf_11"/>
    <property type="match status" value="1"/>
</dbReference>
<evidence type="ECO:0000256" key="6">
    <source>
        <dbReference type="ARBA" id="ARBA00022691"/>
    </source>
</evidence>
<dbReference type="HAMAP" id="MF_00835">
    <property type="entry name" value="BioC"/>
    <property type="match status" value="1"/>
</dbReference>
<keyword evidence="4 8" id="KW-0489">Methyltransferase</keyword>
<dbReference type="RefSeq" id="WP_092569426.1">
    <property type="nucleotide sequence ID" value="NZ_BMXH01000003.1"/>
</dbReference>
<dbReference type="EC" id="2.1.1.197" evidence="3 8"/>
<dbReference type="CDD" id="cd02440">
    <property type="entry name" value="AdoMet_MTases"/>
    <property type="match status" value="1"/>
</dbReference>
<dbReference type="GO" id="GO:0102130">
    <property type="term" value="F:malonyl-CoA methyltransferase activity"/>
    <property type="evidence" value="ECO:0007669"/>
    <property type="project" value="UniProtKB-EC"/>
</dbReference>
<comment type="function">
    <text evidence="8">Converts the free carboxyl group of a malonyl-thioester to its methyl ester by transfer of a methyl group from S-adenosyl-L-methionine (SAM). It allows to synthesize pimeloyl-ACP via the fatty acid synthetic pathway.</text>
</comment>
<evidence type="ECO:0000313" key="11">
    <source>
        <dbReference type="Proteomes" id="UP000198500"/>
    </source>
</evidence>
<feature type="domain" description="Methyltransferase type 11" evidence="9">
    <location>
        <begin position="60"/>
        <end position="154"/>
    </location>
</feature>
<dbReference type="STRING" id="574349.SAMN05443545_10534"/>
<name>A0A1H3AU77_9GAMM</name>
<dbReference type="EMBL" id="FNNI01000005">
    <property type="protein sequence ID" value="SDX33272.1"/>
    <property type="molecule type" value="Genomic_DNA"/>
</dbReference>
<evidence type="ECO:0000256" key="4">
    <source>
        <dbReference type="ARBA" id="ARBA00022603"/>
    </source>
</evidence>
<dbReference type="PANTHER" id="PTHR43591">
    <property type="entry name" value="METHYLTRANSFERASE"/>
    <property type="match status" value="1"/>
</dbReference>
<dbReference type="InterPro" id="IPR013216">
    <property type="entry name" value="Methyltransf_11"/>
</dbReference>
<keyword evidence="7 8" id="KW-0093">Biotin biosynthesis</keyword>
<keyword evidence="11" id="KW-1185">Reference proteome</keyword>
<dbReference type="NCBIfam" id="TIGR02072">
    <property type="entry name" value="BioC"/>
    <property type="match status" value="1"/>
</dbReference>
<evidence type="ECO:0000256" key="5">
    <source>
        <dbReference type="ARBA" id="ARBA00022679"/>
    </source>
</evidence>
<dbReference type="InterPro" id="IPR011814">
    <property type="entry name" value="BioC"/>
</dbReference>
<dbReference type="OrthoDB" id="9760689at2"/>